<dbReference type="InterPro" id="IPR013818">
    <property type="entry name" value="Lipase"/>
</dbReference>
<evidence type="ECO:0000256" key="3">
    <source>
        <dbReference type="ARBA" id="ARBA00022525"/>
    </source>
</evidence>
<keyword evidence="5" id="KW-0732">Signal</keyword>
<keyword evidence="3" id="KW-0964">Secreted</keyword>
<dbReference type="PANTHER" id="PTHR11610">
    <property type="entry name" value="LIPASE"/>
    <property type="match status" value="1"/>
</dbReference>
<feature type="chain" id="PRO_5007285930" evidence="5">
    <location>
        <begin position="24"/>
        <end position="478"/>
    </location>
</feature>
<evidence type="ECO:0000313" key="7">
    <source>
        <dbReference type="EMBL" id="JAP81228.1"/>
    </source>
</evidence>
<organism evidence="7">
    <name type="scientific">Rhipicephalus appendiculatus</name>
    <name type="common">Brown ear tick</name>
    <dbReference type="NCBI Taxonomy" id="34631"/>
    <lineage>
        <taxon>Eukaryota</taxon>
        <taxon>Metazoa</taxon>
        <taxon>Ecdysozoa</taxon>
        <taxon>Arthropoda</taxon>
        <taxon>Chelicerata</taxon>
        <taxon>Arachnida</taxon>
        <taxon>Acari</taxon>
        <taxon>Parasitiformes</taxon>
        <taxon>Ixodida</taxon>
        <taxon>Ixodoidea</taxon>
        <taxon>Ixodidae</taxon>
        <taxon>Rhipicephalinae</taxon>
        <taxon>Rhipicephalus</taxon>
        <taxon>Rhipicephalus</taxon>
    </lineage>
</organism>
<evidence type="ECO:0000259" key="6">
    <source>
        <dbReference type="Pfam" id="PF00151"/>
    </source>
</evidence>
<dbReference type="GO" id="GO:0016042">
    <property type="term" value="P:lipid catabolic process"/>
    <property type="evidence" value="ECO:0007669"/>
    <property type="project" value="TreeGrafter"/>
</dbReference>
<dbReference type="GO" id="GO:0016298">
    <property type="term" value="F:lipase activity"/>
    <property type="evidence" value="ECO:0007669"/>
    <property type="project" value="InterPro"/>
</dbReference>
<dbReference type="PANTHER" id="PTHR11610:SF173">
    <property type="entry name" value="LIPASE DOMAIN-CONTAINING PROTEIN-RELATED"/>
    <property type="match status" value="1"/>
</dbReference>
<dbReference type="PRINTS" id="PR00821">
    <property type="entry name" value="TAGLIPASE"/>
</dbReference>
<sequence length="478" mass="53428">MFTMLATTSFLYILAIKLEGGLCSKITEAPTLPKMDNDPEEWTESKYSHNGWSDNLVEHNLFAQHILTGLKNLSAEEIVEVHQLFLEHHKSKREIRQNSAIAQLAKSLLGLATTAADHMLTVVTVHVLKYLYKKRHTPRCYDDIGCFNYEDRLGLDLGAPDKPEDVGTEITLHGSEFNYTIKVDTQVWKQKYVVNWRIDLNKPLCAVIHGFNFNDAIEWMEEMRAALMKKVNCNVLIVTWLDGARIPDYTRAASNSAMVGVLLSQLLQDMITTSNGKLTAKNIHVIGFSLGAQAAGFCGRHFYQKRQEKIGRITGLDPAGPLFQDTKVALSKNDAQFVDVIHSNAGKFSDFMFGMTGQVGHVDFYPNNGDRQPGCGGDIDLGCSHSRAIEYFMESLKSECSFTAYPCGSDWQGLVGIGEKDCGCAPRLTEASVLARFHEKTEREIEEAYFIYRCGDACVARPSIVLHPIEVDYLIASH</sequence>
<dbReference type="SUPFAM" id="SSF53474">
    <property type="entry name" value="alpha/beta-Hydrolases"/>
    <property type="match status" value="1"/>
</dbReference>
<comment type="subcellular location">
    <subcellularLocation>
        <location evidence="1">Secreted</location>
    </subcellularLocation>
</comment>
<feature type="domain" description="Lipase" evidence="6">
    <location>
        <begin position="161"/>
        <end position="409"/>
    </location>
</feature>
<dbReference type="Pfam" id="PF00151">
    <property type="entry name" value="Lipase"/>
    <property type="match status" value="1"/>
</dbReference>
<comment type="similarity">
    <text evidence="2 4">Belongs to the AB hydrolase superfamily. Lipase family.</text>
</comment>
<protein>
    <submittedName>
        <fullName evidence="7">Pancreatic lipase-related protein 1</fullName>
    </submittedName>
</protein>
<evidence type="ECO:0000256" key="2">
    <source>
        <dbReference type="ARBA" id="ARBA00010701"/>
    </source>
</evidence>
<dbReference type="Gene3D" id="3.40.50.1820">
    <property type="entry name" value="alpha/beta hydrolase"/>
    <property type="match status" value="1"/>
</dbReference>
<feature type="signal peptide" evidence="5">
    <location>
        <begin position="1"/>
        <end position="23"/>
    </location>
</feature>
<evidence type="ECO:0000256" key="1">
    <source>
        <dbReference type="ARBA" id="ARBA00004613"/>
    </source>
</evidence>
<dbReference type="InterPro" id="IPR000734">
    <property type="entry name" value="TAG_lipase"/>
</dbReference>
<dbReference type="EMBL" id="GEDV01007329">
    <property type="protein sequence ID" value="JAP81228.1"/>
    <property type="molecule type" value="Transcribed_RNA"/>
</dbReference>
<dbReference type="GO" id="GO:0005615">
    <property type="term" value="C:extracellular space"/>
    <property type="evidence" value="ECO:0007669"/>
    <property type="project" value="TreeGrafter"/>
</dbReference>
<accession>A0A131YRM0</accession>
<dbReference type="AlphaFoldDB" id="A0A131YRM0"/>
<dbReference type="InterPro" id="IPR033906">
    <property type="entry name" value="Lipase_N"/>
</dbReference>
<reference evidence="7" key="1">
    <citation type="journal article" date="2016" name="Ticks Tick Borne Dis.">
        <title>De novo assembly and annotation of the salivary gland transcriptome of Rhipicephalus appendiculatus male and female ticks during blood feeding.</title>
        <authorList>
            <person name="de Castro M.H."/>
            <person name="de Klerk D."/>
            <person name="Pienaar R."/>
            <person name="Latif A.A."/>
            <person name="Rees D.J."/>
            <person name="Mans B.J."/>
        </authorList>
    </citation>
    <scope>NUCLEOTIDE SEQUENCE</scope>
    <source>
        <tissue evidence="7">Salivary glands</tissue>
    </source>
</reference>
<evidence type="ECO:0000256" key="5">
    <source>
        <dbReference type="SAM" id="SignalP"/>
    </source>
</evidence>
<proteinExistence type="inferred from homology"/>
<evidence type="ECO:0000256" key="4">
    <source>
        <dbReference type="RuleBase" id="RU004262"/>
    </source>
</evidence>
<name>A0A131YRM0_RHIAP</name>
<dbReference type="CDD" id="cd00707">
    <property type="entry name" value="Pancreat_lipase_like"/>
    <property type="match status" value="1"/>
</dbReference>
<dbReference type="InterPro" id="IPR029058">
    <property type="entry name" value="AB_hydrolase_fold"/>
</dbReference>